<dbReference type="PANTHER" id="PTHR23197">
    <property type="entry name" value="TARSH-RELATED FIBRONECTIN DOMAIN-CONTAINING"/>
    <property type="match status" value="1"/>
</dbReference>
<dbReference type="SUPFAM" id="SSF82895">
    <property type="entry name" value="TSP-1 type 1 repeat"/>
    <property type="match status" value="1"/>
</dbReference>
<proteinExistence type="predicted"/>
<protein>
    <submittedName>
        <fullName evidence="5">Uncharacterized protein</fullName>
    </submittedName>
</protein>
<sequence>MMIIADVGSCHIQVDPLFAVVGKNSRDTTISGGYRLHSCTANDNDKYEVHMVGIYGDRVNSDMRIRLIPRDVISKPIILILTSYESTRWEVDSPVPIQMVSYGGYRSSSVTFTNNTATEVVQNPSYGYGYGGSTGKTVDNLKLVASSYGPVTSFTGYYELDPPHPTIEILVGGNPLEAKTEIFPPFKLTTAPATLSTTSASTVSDKSTWSVWTACSRPCDVGTQSRNRTFNDRSEEEYQYCNLQSCINTAQGRCNADRGIVACWHFTSLATCISGQCLCQRSYYNNYTCLPEVGNCSIRKNPVTAIGRAIKSSRTHSGYELNSCTTNDNSNYEVHVIGMYGSRRNNMVKVNLVERAPVTKPIILILASYEATHWEIQTTNKIQKLIMSYFRSGGSLDYNSSMVYAAESDKSYGYGYGSDFGGGKTAELLSKVYDKYGPITSFTGYYQIGVDSSIDILIGGNPLQAKTVIPPLPPTTTTTTTTTSKPSSTTIKTDPITAEGKTCLESNSCWLKYRFNYDNIYTACHGEQYIKGTGFSVGAYLGVVLCNEDGKRYKLFMSENPGEMFLNMADSSGSGEDHCELVGGDINKAKLPLDFWESPTATGYYRSDEGTPFRKGKIGHGPKDMSEWTGKYYGTWYECAVDIPGNTTVVVN</sequence>
<reference evidence="5" key="1">
    <citation type="submission" date="2019-08" db="EMBL/GenBank/DDBJ databases">
        <title>The improved chromosome-level genome for the pearl oyster Pinctada fucata martensii using PacBio sequencing and Hi-C.</title>
        <authorList>
            <person name="Zheng Z."/>
        </authorList>
    </citation>
    <scope>NUCLEOTIDE SEQUENCE</scope>
    <source>
        <strain evidence="5">ZZ-2019</strain>
        <tissue evidence="5">Adductor muscle</tissue>
    </source>
</reference>
<feature type="domain" description="TGFBR3/Endoglin-like N-terminal" evidence="4">
    <location>
        <begin position="322"/>
        <end position="443"/>
    </location>
</feature>
<evidence type="ECO:0000259" key="3">
    <source>
        <dbReference type="Pfam" id="PF21731"/>
    </source>
</evidence>
<dbReference type="Pfam" id="PF26060">
    <property type="entry name" value="TGFBR3_N"/>
    <property type="match status" value="1"/>
</dbReference>
<comment type="caution">
    <text evidence="5">The sequence shown here is derived from an EMBL/GenBank/DDBJ whole genome shotgun (WGS) entry which is preliminary data.</text>
</comment>
<evidence type="ECO:0000259" key="4">
    <source>
        <dbReference type="Pfam" id="PF26060"/>
    </source>
</evidence>
<dbReference type="EMBL" id="VSWD01000010">
    <property type="protein sequence ID" value="KAK3090466.1"/>
    <property type="molecule type" value="Genomic_DNA"/>
</dbReference>
<organism evidence="5 6">
    <name type="scientific">Pinctada imbricata</name>
    <name type="common">Atlantic pearl-oyster</name>
    <name type="synonym">Pinctada martensii</name>
    <dbReference type="NCBI Taxonomy" id="66713"/>
    <lineage>
        <taxon>Eukaryota</taxon>
        <taxon>Metazoa</taxon>
        <taxon>Spiralia</taxon>
        <taxon>Lophotrochozoa</taxon>
        <taxon>Mollusca</taxon>
        <taxon>Bivalvia</taxon>
        <taxon>Autobranchia</taxon>
        <taxon>Pteriomorphia</taxon>
        <taxon>Pterioida</taxon>
        <taxon>Pterioidea</taxon>
        <taxon>Pteriidae</taxon>
        <taxon>Pinctada</taxon>
    </lineage>
</organism>
<name>A0AA88Y6P9_PINIB</name>
<dbReference type="SMART" id="SM00209">
    <property type="entry name" value="TSP1"/>
    <property type="match status" value="1"/>
</dbReference>
<evidence type="ECO:0000256" key="2">
    <source>
        <dbReference type="SAM" id="MobiDB-lite"/>
    </source>
</evidence>
<dbReference type="PROSITE" id="PS50092">
    <property type="entry name" value="TSP1"/>
    <property type="match status" value="1"/>
</dbReference>
<dbReference type="InterPro" id="IPR000884">
    <property type="entry name" value="TSP1_rpt"/>
</dbReference>
<feature type="domain" description="Target of Nesh-SH3/FNDC1 C-terminal" evidence="3">
    <location>
        <begin position="510"/>
        <end position="644"/>
    </location>
</feature>
<keyword evidence="1" id="KW-0325">Glycoprotein</keyword>
<evidence type="ECO:0000313" key="5">
    <source>
        <dbReference type="EMBL" id="KAK3090466.1"/>
    </source>
</evidence>
<dbReference type="InterPro" id="IPR036383">
    <property type="entry name" value="TSP1_rpt_sf"/>
</dbReference>
<feature type="region of interest" description="Disordered" evidence="2">
    <location>
        <begin position="468"/>
        <end position="492"/>
    </location>
</feature>
<evidence type="ECO:0000256" key="1">
    <source>
        <dbReference type="ARBA" id="ARBA00023180"/>
    </source>
</evidence>
<accession>A0AA88Y6P9</accession>
<feature type="compositionally biased region" description="Low complexity" evidence="2">
    <location>
        <begin position="475"/>
        <end position="492"/>
    </location>
</feature>
<dbReference type="Gene3D" id="2.20.100.10">
    <property type="entry name" value="Thrombospondin type-1 (TSP1) repeat"/>
    <property type="match status" value="1"/>
</dbReference>
<dbReference type="AlphaFoldDB" id="A0AA88Y6P9"/>
<dbReference type="Pfam" id="PF00090">
    <property type="entry name" value="TSP_1"/>
    <property type="match status" value="1"/>
</dbReference>
<dbReference type="Proteomes" id="UP001186944">
    <property type="component" value="Unassembled WGS sequence"/>
</dbReference>
<keyword evidence="6" id="KW-1185">Reference proteome</keyword>
<evidence type="ECO:0000313" key="6">
    <source>
        <dbReference type="Proteomes" id="UP001186944"/>
    </source>
</evidence>
<gene>
    <name evidence="5" type="ORF">FSP39_012113</name>
</gene>
<dbReference type="InterPro" id="IPR049109">
    <property type="entry name" value="TARSH/FNDC1_C"/>
</dbReference>
<dbReference type="InterPro" id="IPR058899">
    <property type="entry name" value="TGFBR3/Endoglin-like_N"/>
</dbReference>
<dbReference type="PANTHER" id="PTHR23197:SF8">
    <property type="entry name" value="FIBRONECTIN TYPE III DOMAIN-CONTAINING PROTEIN 1"/>
    <property type="match status" value="1"/>
</dbReference>
<dbReference type="Pfam" id="PF21731">
    <property type="entry name" value="TARSH_C"/>
    <property type="match status" value="1"/>
</dbReference>